<evidence type="ECO:0000313" key="3">
    <source>
        <dbReference type="Proteomes" id="UP000019763"/>
    </source>
</evidence>
<protein>
    <submittedName>
        <fullName evidence="2">Uncharacterized protein</fullName>
    </submittedName>
</protein>
<accession>A0A023B8B0</accession>
<organism evidence="2 3">
    <name type="scientific">Gregarina niphandrodes</name>
    <name type="common">Septate eugregarine</name>
    <dbReference type="NCBI Taxonomy" id="110365"/>
    <lineage>
        <taxon>Eukaryota</taxon>
        <taxon>Sar</taxon>
        <taxon>Alveolata</taxon>
        <taxon>Apicomplexa</taxon>
        <taxon>Conoidasida</taxon>
        <taxon>Gregarinasina</taxon>
        <taxon>Eugregarinorida</taxon>
        <taxon>Gregarinidae</taxon>
        <taxon>Gregarina</taxon>
    </lineage>
</organism>
<feature type="region of interest" description="Disordered" evidence="1">
    <location>
        <begin position="203"/>
        <end position="249"/>
    </location>
</feature>
<reference evidence="2" key="1">
    <citation type="submission" date="2013-12" db="EMBL/GenBank/DDBJ databases">
        <authorList>
            <person name="Omoto C.K."/>
            <person name="Sibley D."/>
            <person name="Venepally P."/>
            <person name="Hadjithomas M."/>
            <person name="Karamycheva S."/>
            <person name="Brunk B."/>
            <person name="Roos D."/>
            <person name="Caler E."/>
            <person name="Lorenzi H."/>
        </authorList>
    </citation>
    <scope>NUCLEOTIDE SEQUENCE</scope>
</reference>
<gene>
    <name evidence="2" type="ORF">GNI_062700</name>
</gene>
<dbReference type="GeneID" id="22912291"/>
<sequence>MSKKQDGVEKVKKEKKEKKDKSVRKEKSGDSKVAKGHEKLTVEERLKRLEQRVACFEGLDLIRRFRHHVMHDMVKHYGIDLPKRMNPRKRTNWKIIMDAVKSSPRTPEVWKTGLEGLTRMEDQLQFPLGFWDHAENEAISAADIEAYIMRLAPNLQPGVRAMAECSLQYVPPCARGNTNAQGKSQRHQMKDIEALAAKIVQRETNKHVAAQQDSAKQDSAQQDSAQQDSAQQDSAQQDSAQQDSAEEEE</sequence>
<dbReference type="Proteomes" id="UP000019763">
    <property type="component" value="Unassembled WGS sequence"/>
</dbReference>
<comment type="caution">
    <text evidence="2">The sequence shown here is derived from an EMBL/GenBank/DDBJ whole genome shotgun (WGS) entry which is preliminary data.</text>
</comment>
<dbReference type="AlphaFoldDB" id="A0A023B8B0"/>
<evidence type="ECO:0000256" key="1">
    <source>
        <dbReference type="SAM" id="MobiDB-lite"/>
    </source>
</evidence>
<dbReference type="RefSeq" id="XP_011134588.1">
    <property type="nucleotide sequence ID" value="XM_011136286.1"/>
</dbReference>
<feature type="region of interest" description="Disordered" evidence="1">
    <location>
        <begin position="1"/>
        <end position="36"/>
    </location>
</feature>
<name>A0A023B8B0_GRENI</name>
<evidence type="ECO:0000313" key="2">
    <source>
        <dbReference type="EMBL" id="EZG68302.1"/>
    </source>
</evidence>
<dbReference type="VEuPathDB" id="CryptoDB:GNI_062700"/>
<dbReference type="EMBL" id="AFNH02000475">
    <property type="protein sequence ID" value="EZG68302.1"/>
    <property type="molecule type" value="Genomic_DNA"/>
</dbReference>
<proteinExistence type="predicted"/>
<feature type="compositionally biased region" description="Low complexity" evidence="1">
    <location>
        <begin position="209"/>
        <end position="243"/>
    </location>
</feature>
<keyword evidence="3" id="KW-1185">Reference proteome</keyword>